<dbReference type="Pfam" id="PF07610">
    <property type="entry name" value="DUF1573"/>
    <property type="match status" value="1"/>
</dbReference>
<keyword evidence="1" id="KW-0732">Signal</keyword>
<dbReference type="Gene3D" id="2.60.40.10">
    <property type="entry name" value="Immunoglobulins"/>
    <property type="match status" value="1"/>
</dbReference>
<accession>A0A1B8TXN3</accession>
<dbReference type="PANTHER" id="PTHR37833:SF1">
    <property type="entry name" value="SIGNAL PEPTIDE PROTEIN"/>
    <property type="match status" value="1"/>
</dbReference>
<dbReference type="STRING" id="1774273.LPB03_04345"/>
<reference evidence="3" key="1">
    <citation type="submission" date="2016-02" db="EMBL/GenBank/DDBJ databases">
        <authorList>
            <person name="Shin S.-K."/>
            <person name="Yi H."/>
            <person name="Kim E."/>
        </authorList>
    </citation>
    <scope>NUCLEOTIDE SEQUENCE [LARGE SCALE GENOMIC DNA]</scope>
    <source>
        <strain evidence="3">LPB0003</strain>
    </source>
</reference>
<proteinExistence type="predicted"/>
<dbReference type="Proteomes" id="UP000092584">
    <property type="component" value="Unassembled WGS sequence"/>
</dbReference>
<evidence type="ECO:0000313" key="2">
    <source>
        <dbReference type="EMBL" id="OBY64350.1"/>
    </source>
</evidence>
<dbReference type="InterPro" id="IPR013783">
    <property type="entry name" value="Ig-like_fold"/>
</dbReference>
<name>A0A1B8TXN3_9FLAO</name>
<sequence length="137" mass="15217">MKTILTLFFIGILSLTTNAQEFKFDAETIDYGKIDKGADGVRTFTFTNIGDQPLIIKDIKSSCGCTIPEKPKKPILPNEKGTIKVSYNTNIIGGFSKSITILSNVKKERTVIKIKGFVYDGVTLEKEKSMLSNENLF</sequence>
<dbReference type="OrthoDB" id="826619at2"/>
<feature type="signal peptide" evidence="1">
    <location>
        <begin position="1"/>
        <end position="19"/>
    </location>
</feature>
<comment type="caution">
    <text evidence="2">The sequence shown here is derived from an EMBL/GenBank/DDBJ whole genome shotgun (WGS) entry which is preliminary data.</text>
</comment>
<organism evidence="2 3">
    <name type="scientific">Polaribacter vadi</name>
    <dbReference type="NCBI Taxonomy" id="1774273"/>
    <lineage>
        <taxon>Bacteria</taxon>
        <taxon>Pseudomonadati</taxon>
        <taxon>Bacteroidota</taxon>
        <taxon>Flavobacteriia</taxon>
        <taxon>Flavobacteriales</taxon>
        <taxon>Flavobacteriaceae</taxon>
    </lineage>
</organism>
<dbReference type="KEGG" id="pob:LPB03_04345"/>
<keyword evidence="3" id="KW-1185">Reference proteome</keyword>
<dbReference type="PANTHER" id="PTHR37833">
    <property type="entry name" value="LIPOPROTEIN-RELATED"/>
    <property type="match status" value="1"/>
</dbReference>
<protein>
    <recommendedName>
        <fullName evidence="4">DUF1573 domain-containing protein</fullName>
    </recommendedName>
</protein>
<evidence type="ECO:0008006" key="4">
    <source>
        <dbReference type="Google" id="ProtNLM"/>
    </source>
</evidence>
<feature type="chain" id="PRO_5008615724" description="DUF1573 domain-containing protein" evidence="1">
    <location>
        <begin position="20"/>
        <end position="137"/>
    </location>
</feature>
<dbReference type="InterPro" id="IPR011467">
    <property type="entry name" value="DUF1573"/>
</dbReference>
<dbReference type="RefSeq" id="WP_065319100.1">
    <property type="nucleotide sequence ID" value="NZ_CP017477.1"/>
</dbReference>
<dbReference type="EMBL" id="LSFM01000022">
    <property type="protein sequence ID" value="OBY64350.1"/>
    <property type="molecule type" value="Genomic_DNA"/>
</dbReference>
<gene>
    <name evidence="2" type="ORF">LPB3_08150</name>
</gene>
<evidence type="ECO:0000313" key="3">
    <source>
        <dbReference type="Proteomes" id="UP000092584"/>
    </source>
</evidence>
<evidence type="ECO:0000256" key="1">
    <source>
        <dbReference type="SAM" id="SignalP"/>
    </source>
</evidence>
<dbReference type="AlphaFoldDB" id="A0A1B8TXN3"/>